<feature type="compositionally biased region" description="Polar residues" evidence="9">
    <location>
        <begin position="384"/>
        <end position="397"/>
    </location>
</feature>
<dbReference type="InterPro" id="IPR013083">
    <property type="entry name" value="Znf_RING/FYVE/PHD"/>
</dbReference>
<keyword evidence="5" id="KW-0805">Transcription regulation</keyword>
<feature type="compositionally biased region" description="Basic and acidic residues" evidence="9">
    <location>
        <begin position="633"/>
        <end position="651"/>
    </location>
</feature>
<evidence type="ECO:0000256" key="4">
    <source>
        <dbReference type="ARBA" id="ARBA00022833"/>
    </source>
</evidence>
<evidence type="ECO:0000256" key="8">
    <source>
        <dbReference type="PROSITE-ProRule" id="PRU00146"/>
    </source>
</evidence>
<feature type="compositionally biased region" description="Low complexity" evidence="9">
    <location>
        <begin position="772"/>
        <end position="787"/>
    </location>
</feature>
<dbReference type="PROSITE" id="PS01359">
    <property type="entry name" value="ZF_PHD_1"/>
    <property type="match status" value="1"/>
</dbReference>
<dbReference type="InterPro" id="IPR001965">
    <property type="entry name" value="Znf_PHD"/>
</dbReference>
<keyword evidence="7" id="KW-0539">Nucleus</keyword>
<dbReference type="GO" id="GO:0046982">
    <property type="term" value="F:protein heterodimerization activity"/>
    <property type="evidence" value="ECO:0007669"/>
    <property type="project" value="InterPro"/>
</dbReference>
<dbReference type="GO" id="GO:0008270">
    <property type="term" value="F:zinc ion binding"/>
    <property type="evidence" value="ECO:0007669"/>
    <property type="project" value="UniProtKB-KW"/>
</dbReference>
<evidence type="ECO:0000256" key="5">
    <source>
        <dbReference type="ARBA" id="ARBA00023015"/>
    </source>
</evidence>
<protein>
    <recommendedName>
        <fullName evidence="10">PHD-type domain-containing protein</fullName>
    </recommendedName>
</protein>
<feature type="compositionally biased region" description="Basic and acidic residues" evidence="9">
    <location>
        <begin position="755"/>
        <end position="770"/>
    </location>
</feature>
<feature type="compositionally biased region" description="Low complexity" evidence="9">
    <location>
        <begin position="652"/>
        <end position="680"/>
    </location>
</feature>
<dbReference type="GO" id="GO:0005634">
    <property type="term" value="C:nucleus"/>
    <property type="evidence" value="ECO:0007669"/>
    <property type="project" value="UniProtKB-SubCell"/>
</dbReference>
<dbReference type="InterPro" id="IPR011011">
    <property type="entry name" value="Znf_FYVE_PHD"/>
</dbReference>
<dbReference type="InterPro" id="IPR009072">
    <property type="entry name" value="Histone-fold"/>
</dbReference>
<feature type="compositionally biased region" description="Basic residues" evidence="9">
    <location>
        <begin position="1004"/>
        <end position="1015"/>
    </location>
</feature>
<dbReference type="InterPro" id="IPR006565">
    <property type="entry name" value="BTP"/>
</dbReference>
<organism evidence="11 12">
    <name type="scientific">Caenorhabditis briggsae</name>
    <dbReference type="NCBI Taxonomy" id="6238"/>
    <lineage>
        <taxon>Eukaryota</taxon>
        <taxon>Metazoa</taxon>
        <taxon>Ecdysozoa</taxon>
        <taxon>Nematoda</taxon>
        <taxon>Chromadorea</taxon>
        <taxon>Rhabditida</taxon>
        <taxon>Rhabditina</taxon>
        <taxon>Rhabditomorpha</taxon>
        <taxon>Rhabditoidea</taxon>
        <taxon>Rhabditidae</taxon>
        <taxon>Peloderinae</taxon>
        <taxon>Caenorhabditis</taxon>
    </lineage>
</organism>
<feature type="compositionally biased region" description="Acidic residues" evidence="9">
    <location>
        <begin position="940"/>
        <end position="952"/>
    </location>
</feature>
<dbReference type="SMART" id="SM00576">
    <property type="entry name" value="BTP"/>
    <property type="match status" value="1"/>
</dbReference>
<dbReference type="PROSITE" id="PS50016">
    <property type="entry name" value="ZF_PHD_2"/>
    <property type="match status" value="1"/>
</dbReference>
<keyword evidence="6" id="KW-0804">Transcription</keyword>
<evidence type="ECO:0000313" key="12">
    <source>
        <dbReference type="Proteomes" id="UP000829354"/>
    </source>
</evidence>
<feature type="compositionally biased region" description="Polar residues" evidence="9">
    <location>
        <begin position="715"/>
        <end position="724"/>
    </location>
</feature>
<evidence type="ECO:0000256" key="6">
    <source>
        <dbReference type="ARBA" id="ARBA00023163"/>
    </source>
</evidence>
<feature type="region of interest" description="Disordered" evidence="9">
    <location>
        <begin position="599"/>
        <end position="952"/>
    </location>
</feature>
<gene>
    <name evidence="11" type="ORF">L5515_016230</name>
</gene>
<feature type="compositionally biased region" description="Basic and acidic residues" evidence="9">
    <location>
        <begin position="469"/>
        <end position="489"/>
    </location>
</feature>
<dbReference type="Proteomes" id="UP000829354">
    <property type="component" value="Chromosome X"/>
</dbReference>
<feature type="region of interest" description="Disordered" evidence="9">
    <location>
        <begin position="382"/>
        <end position="498"/>
    </location>
</feature>
<dbReference type="EMBL" id="CP092625">
    <property type="protein sequence ID" value="UMM38999.1"/>
    <property type="molecule type" value="Genomic_DNA"/>
</dbReference>
<dbReference type="Pfam" id="PF07524">
    <property type="entry name" value="Bromo_TP"/>
    <property type="match status" value="1"/>
</dbReference>
<proteinExistence type="predicted"/>
<dbReference type="PANTHER" id="PTHR46452:SF1">
    <property type="entry name" value="TRANSCRIPTION INITIATION FACTOR TFIID SUBUNIT 3"/>
    <property type="match status" value="1"/>
</dbReference>
<dbReference type="SMART" id="SM00249">
    <property type="entry name" value="PHD"/>
    <property type="match status" value="1"/>
</dbReference>
<feature type="compositionally biased region" description="Basic and acidic residues" evidence="9">
    <location>
        <begin position="612"/>
        <end position="622"/>
    </location>
</feature>
<feature type="compositionally biased region" description="Low complexity" evidence="9">
    <location>
        <begin position="398"/>
        <end position="415"/>
    </location>
</feature>
<feature type="region of interest" description="Disordered" evidence="9">
    <location>
        <begin position="1004"/>
        <end position="1029"/>
    </location>
</feature>
<evidence type="ECO:0000259" key="10">
    <source>
        <dbReference type="PROSITE" id="PS50016"/>
    </source>
</evidence>
<dbReference type="PANTHER" id="PTHR46452">
    <property type="entry name" value="TRANSCRIPTION INITIATION FACTOR TFIID SUBUNIT 3"/>
    <property type="match status" value="1"/>
</dbReference>
<feature type="compositionally biased region" description="Basic and acidic residues" evidence="9">
    <location>
        <begin position="1016"/>
        <end position="1029"/>
    </location>
</feature>
<evidence type="ECO:0000313" key="11">
    <source>
        <dbReference type="EMBL" id="UMM38999.1"/>
    </source>
</evidence>
<dbReference type="Gene3D" id="1.10.20.10">
    <property type="entry name" value="Histone, subunit A"/>
    <property type="match status" value="1"/>
</dbReference>
<dbReference type="Gene3D" id="3.30.40.10">
    <property type="entry name" value="Zinc/RING finger domain, C3HC4 (zinc finger)"/>
    <property type="match status" value="1"/>
</dbReference>
<feature type="compositionally biased region" description="Basic and acidic residues" evidence="9">
    <location>
        <begin position="808"/>
        <end position="925"/>
    </location>
</feature>
<sequence>MKWSRKRHRRFNYEVARRRKLFQMDSKKLISGHQFAVLKLQDSCKSIVKDFGFSAVSPAAINKLSAILRSKMTELSQQTRLLMEHAGRSQPIVEDAISTLKCKKINMADLIEYSKQVRGERLNSLPVFPTPDYELAKSAEYFFHAMYGAVPSDRELETRPEHIPRHLRALHPDWIEDENRAVVDKVTKKVIKTAEDREEEEFDKLKRINTYRRNETPEAQLAREEKERREKEEAAYAKKRNRERYALGITSMKDTDLPNFEDMDYEAMGFFADIAETKRMEEERVIEEEKAKELLALIGPKPNVTTSSFVKVTSDNLVNSGWLGTSTSPPVQTFVSEVSMPVFKPEIIPQEQIVTSSVITTEDVGPTFKMSDLVKSKPLIKLSGTASNPGSAPTSRPGSAMSGTVSSTTGMTTGTPVKVKLAVGRPKKPKPEGADAVVSVPKPKGRPPKKATLEKRKRLSEQIIAQQQEKIDKFKEEKPEKPEKAEKPEKRTKKNSLAEEIRDQLLRARSQMVLPNSALPPPPPVVMPVVEAPPPITLPPLIIPKFNFDAIATDVPEVGATMEIDAAPILESPMMEIEITTDDPNAPLSAVSDIIPLDFPEVGEKKKKKEKRDKNSEEYKEYKKLKKERKRKEREERKAAEAQENPEKVEQVVEASVPATVTAPAAAPAAAPEETPAMVTDPTTKNPKLKLKIKFGANYLPTTSSPAKESPMRPDSTSSANRPPSSKGHYQDEPPAAPPANPSTLKFRFKNLFHLSEKEEEKKERSKTPDTSRPGSSSRVESPSSGSSKHHHKKEKKDKEHKKHKKDKERSREEKQEREERKERERQKEEAARHEIEEKERLEMESRLNAEEEEERRREKERRRAERKAEKERQKEKDRNKEKEERRERKEKEREAEREREREREREKERERKAEEEARKRKEEASAPPPPPTRQLISQTDDDSNESESDDEEIWICPVCSVAYTDGANMVGCDQCQDWFHWHCVGITAEPTDSKWFCNRCSKGNKSKKHGKRAGGPHDSESSAKRKKN</sequence>
<dbReference type="SUPFAM" id="SSF57903">
    <property type="entry name" value="FYVE/PHD zinc finger"/>
    <property type="match status" value="1"/>
</dbReference>
<evidence type="ECO:0000256" key="1">
    <source>
        <dbReference type="ARBA" id="ARBA00004123"/>
    </source>
</evidence>
<evidence type="ECO:0000256" key="2">
    <source>
        <dbReference type="ARBA" id="ARBA00022723"/>
    </source>
</evidence>
<feature type="compositionally biased region" description="Basic residues" evidence="9">
    <location>
        <begin position="623"/>
        <end position="632"/>
    </location>
</feature>
<feature type="domain" description="PHD-type" evidence="10">
    <location>
        <begin position="954"/>
        <end position="1004"/>
    </location>
</feature>
<dbReference type="CDD" id="cd15522">
    <property type="entry name" value="PHD_TAF3"/>
    <property type="match status" value="1"/>
</dbReference>
<dbReference type="InterPro" id="IPR019786">
    <property type="entry name" value="Zinc_finger_PHD-type_CS"/>
</dbReference>
<name>A0AAE9FAV1_CAEBR</name>
<evidence type="ECO:0000256" key="7">
    <source>
        <dbReference type="ARBA" id="ARBA00023242"/>
    </source>
</evidence>
<comment type="subcellular location">
    <subcellularLocation>
        <location evidence="1">Nucleus</location>
    </subcellularLocation>
</comment>
<keyword evidence="2" id="KW-0479">Metal-binding</keyword>
<accession>A0AAE9FAV1</accession>
<reference evidence="11 12" key="1">
    <citation type="submission" date="2022-04" db="EMBL/GenBank/DDBJ databases">
        <title>Chromosome-level reference genomes for two strains of Caenorhabditis briggsae: an improved platform for comparative genomics.</title>
        <authorList>
            <person name="Stevens L."/>
            <person name="Andersen E."/>
        </authorList>
    </citation>
    <scope>NUCLEOTIDE SEQUENCE [LARGE SCALE GENOMIC DNA]</scope>
    <source>
        <strain evidence="11">VX34</strain>
        <tissue evidence="11">Whole-organism</tissue>
    </source>
</reference>
<keyword evidence="12" id="KW-1185">Reference proteome</keyword>
<keyword evidence="3 8" id="KW-0863">Zinc-finger</keyword>
<dbReference type="Pfam" id="PF00628">
    <property type="entry name" value="PHD"/>
    <property type="match status" value="1"/>
</dbReference>
<dbReference type="InterPro" id="IPR019787">
    <property type="entry name" value="Znf_PHD-finger"/>
</dbReference>
<keyword evidence="4" id="KW-0862">Zinc</keyword>
<dbReference type="AlphaFoldDB" id="A0AAE9FAV1"/>
<feature type="compositionally biased region" description="Basic residues" evidence="9">
    <location>
        <begin position="788"/>
        <end position="807"/>
    </location>
</feature>
<evidence type="ECO:0000256" key="3">
    <source>
        <dbReference type="ARBA" id="ARBA00022771"/>
    </source>
</evidence>
<evidence type="ECO:0000256" key="9">
    <source>
        <dbReference type="SAM" id="MobiDB-lite"/>
    </source>
</evidence>